<name>A0A6A5QY56_AMPQU</name>
<evidence type="ECO:0000313" key="1">
    <source>
        <dbReference type="EMBL" id="KAF1920219.1"/>
    </source>
</evidence>
<keyword evidence="2" id="KW-1185">Reference proteome</keyword>
<proteinExistence type="predicted"/>
<reference evidence="1" key="1">
    <citation type="journal article" date="2020" name="Stud. Mycol.">
        <title>101 Dothideomycetes genomes: a test case for predicting lifestyles and emergence of pathogens.</title>
        <authorList>
            <person name="Haridas S."/>
            <person name="Albert R."/>
            <person name="Binder M."/>
            <person name="Bloem J."/>
            <person name="Labutti K."/>
            <person name="Salamov A."/>
            <person name="Andreopoulos B."/>
            <person name="Baker S."/>
            <person name="Barry K."/>
            <person name="Bills G."/>
            <person name="Bluhm B."/>
            <person name="Cannon C."/>
            <person name="Castanera R."/>
            <person name="Culley D."/>
            <person name="Daum C."/>
            <person name="Ezra D."/>
            <person name="Gonzalez J."/>
            <person name="Henrissat B."/>
            <person name="Kuo A."/>
            <person name="Liang C."/>
            <person name="Lipzen A."/>
            <person name="Lutzoni F."/>
            <person name="Magnuson J."/>
            <person name="Mondo S."/>
            <person name="Nolan M."/>
            <person name="Ohm R."/>
            <person name="Pangilinan J."/>
            <person name="Park H.-J."/>
            <person name="Ramirez L."/>
            <person name="Alfaro M."/>
            <person name="Sun H."/>
            <person name="Tritt A."/>
            <person name="Yoshinaga Y."/>
            <person name="Zwiers L.-H."/>
            <person name="Turgeon B."/>
            <person name="Goodwin S."/>
            <person name="Spatafora J."/>
            <person name="Crous P."/>
            <person name="Grigoriev I."/>
        </authorList>
    </citation>
    <scope>NUCLEOTIDE SEQUENCE</scope>
    <source>
        <strain evidence="1">HMLAC05119</strain>
    </source>
</reference>
<dbReference type="EMBL" id="ML979132">
    <property type="protein sequence ID" value="KAF1920219.1"/>
    <property type="molecule type" value="Genomic_DNA"/>
</dbReference>
<dbReference type="AlphaFoldDB" id="A0A6A5QY56"/>
<accession>A0A6A5QY56</accession>
<gene>
    <name evidence="1" type="ORF">BDU57DRAFT_6751</name>
</gene>
<organism evidence="1 2">
    <name type="scientific">Ampelomyces quisqualis</name>
    <name type="common">Powdery mildew agent</name>
    <dbReference type="NCBI Taxonomy" id="50730"/>
    <lineage>
        <taxon>Eukaryota</taxon>
        <taxon>Fungi</taxon>
        <taxon>Dikarya</taxon>
        <taxon>Ascomycota</taxon>
        <taxon>Pezizomycotina</taxon>
        <taxon>Dothideomycetes</taxon>
        <taxon>Pleosporomycetidae</taxon>
        <taxon>Pleosporales</taxon>
        <taxon>Pleosporineae</taxon>
        <taxon>Phaeosphaeriaceae</taxon>
        <taxon>Ampelomyces</taxon>
    </lineage>
</organism>
<sequence>MGRSSIVHPTPSLCTLRNAWTRTAICARTEPKPEQNCYTRRTFCNTTMARGRDSRDDMLISSMTRIWYVVTSVSFHKHGISNTCNNTACHLPALILPRLSPSQLPRPTWKDDGAGTILIINKHNPVATISHTSVRASIVKFAIWAPCYAPQIRLGCCYTQGCVKATEREANILSCGSRICCLPLTGQGRCPGYVSLRKDNSHACRR</sequence>
<protein>
    <submittedName>
        <fullName evidence="1">Uncharacterized protein</fullName>
    </submittedName>
</protein>
<dbReference type="Proteomes" id="UP000800096">
    <property type="component" value="Unassembled WGS sequence"/>
</dbReference>
<evidence type="ECO:0000313" key="2">
    <source>
        <dbReference type="Proteomes" id="UP000800096"/>
    </source>
</evidence>